<gene>
    <name evidence="8" type="ORF">J5N97_006242</name>
</gene>
<comment type="subcellular location">
    <subcellularLocation>
        <location evidence="1">Membrane</location>
        <topology evidence="1">Multi-pass membrane protein</topology>
    </subcellularLocation>
</comment>
<dbReference type="Proteomes" id="UP001085076">
    <property type="component" value="Miscellaneous, Linkage group lg01"/>
</dbReference>
<reference evidence="8" key="1">
    <citation type="submission" date="2021-03" db="EMBL/GenBank/DDBJ databases">
        <authorList>
            <person name="Li Z."/>
            <person name="Yang C."/>
        </authorList>
    </citation>
    <scope>NUCLEOTIDE SEQUENCE</scope>
    <source>
        <strain evidence="8">Dzin_1.0</strain>
        <tissue evidence="8">Leaf</tissue>
    </source>
</reference>
<keyword evidence="4 7" id="KW-0812">Transmembrane</keyword>
<keyword evidence="5 7" id="KW-1133">Transmembrane helix</keyword>
<dbReference type="GO" id="GO:0005337">
    <property type="term" value="F:nucleoside transmembrane transporter activity"/>
    <property type="evidence" value="ECO:0007669"/>
    <property type="project" value="InterPro"/>
</dbReference>
<evidence type="ECO:0000256" key="6">
    <source>
        <dbReference type="ARBA" id="ARBA00023136"/>
    </source>
</evidence>
<accession>A0A9D5HTG9</accession>
<dbReference type="GO" id="GO:0005886">
    <property type="term" value="C:plasma membrane"/>
    <property type="evidence" value="ECO:0007669"/>
    <property type="project" value="TreeGrafter"/>
</dbReference>
<dbReference type="InterPro" id="IPR002259">
    <property type="entry name" value="Eqnu_transpt"/>
</dbReference>
<keyword evidence="9" id="KW-1185">Reference proteome</keyword>
<dbReference type="OrthoDB" id="1856718at2759"/>
<feature type="transmembrane region" description="Helical" evidence="7">
    <location>
        <begin position="80"/>
        <end position="99"/>
    </location>
</feature>
<dbReference type="PANTHER" id="PTHR10332">
    <property type="entry name" value="EQUILIBRATIVE NUCLEOSIDE TRANSPORTER"/>
    <property type="match status" value="1"/>
</dbReference>
<feature type="transmembrane region" description="Helical" evidence="7">
    <location>
        <begin position="48"/>
        <end position="68"/>
    </location>
</feature>
<reference evidence="8" key="2">
    <citation type="journal article" date="2022" name="Hortic Res">
        <title>The genome of Dioscorea zingiberensis sheds light on the biosynthesis, origin and evolution of the medicinally important diosgenin saponins.</title>
        <authorList>
            <person name="Li Y."/>
            <person name="Tan C."/>
            <person name="Li Z."/>
            <person name="Guo J."/>
            <person name="Li S."/>
            <person name="Chen X."/>
            <person name="Wang C."/>
            <person name="Dai X."/>
            <person name="Yang H."/>
            <person name="Song W."/>
            <person name="Hou L."/>
            <person name="Xu J."/>
            <person name="Tong Z."/>
            <person name="Xu A."/>
            <person name="Yuan X."/>
            <person name="Wang W."/>
            <person name="Yang Q."/>
            <person name="Chen L."/>
            <person name="Sun Z."/>
            <person name="Wang K."/>
            <person name="Pan B."/>
            <person name="Chen J."/>
            <person name="Bao Y."/>
            <person name="Liu F."/>
            <person name="Qi X."/>
            <person name="Gang D.R."/>
            <person name="Wen J."/>
            <person name="Li J."/>
        </authorList>
    </citation>
    <scope>NUCLEOTIDE SEQUENCE</scope>
    <source>
        <strain evidence="8">Dzin_1.0</strain>
    </source>
</reference>
<comment type="caution">
    <text evidence="8">The sequence shown here is derived from an EMBL/GenBank/DDBJ whole genome shotgun (WGS) entry which is preliminary data.</text>
</comment>
<comment type="similarity">
    <text evidence="2">Belongs to the SLC29A/ENT transporter (TC 2.A.57) family.</text>
</comment>
<feature type="transmembrane region" description="Helical" evidence="7">
    <location>
        <begin position="111"/>
        <end position="134"/>
    </location>
</feature>
<evidence type="ECO:0000256" key="3">
    <source>
        <dbReference type="ARBA" id="ARBA00022448"/>
    </source>
</evidence>
<evidence type="ECO:0000256" key="4">
    <source>
        <dbReference type="ARBA" id="ARBA00022692"/>
    </source>
</evidence>
<evidence type="ECO:0000256" key="7">
    <source>
        <dbReference type="SAM" id="Phobius"/>
    </source>
</evidence>
<feature type="transmembrane region" description="Helical" evidence="7">
    <location>
        <begin position="12"/>
        <end position="36"/>
    </location>
</feature>
<keyword evidence="3" id="KW-0813">Transport</keyword>
<keyword evidence="6 7" id="KW-0472">Membrane</keyword>
<dbReference type="EMBL" id="JAGGNH010000001">
    <property type="protein sequence ID" value="KAJ0987886.1"/>
    <property type="molecule type" value="Genomic_DNA"/>
</dbReference>
<dbReference type="PANTHER" id="PTHR10332:SF77">
    <property type="entry name" value="EQUILIBRATIVE NUCLEOTIDE TRANSPORTER 8"/>
    <property type="match status" value="1"/>
</dbReference>
<evidence type="ECO:0000313" key="9">
    <source>
        <dbReference type="Proteomes" id="UP001085076"/>
    </source>
</evidence>
<evidence type="ECO:0000256" key="5">
    <source>
        <dbReference type="ARBA" id="ARBA00022989"/>
    </source>
</evidence>
<evidence type="ECO:0000256" key="1">
    <source>
        <dbReference type="ARBA" id="ARBA00004141"/>
    </source>
</evidence>
<organism evidence="8 9">
    <name type="scientific">Dioscorea zingiberensis</name>
    <dbReference type="NCBI Taxonomy" id="325984"/>
    <lineage>
        <taxon>Eukaryota</taxon>
        <taxon>Viridiplantae</taxon>
        <taxon>Streptophyta</taxon>
        <taxon>Embryophyta</taxon>
        <taxon>Tracheophyta</taxon>
        <taxon>Spermatophyta</taxon>
        <taxon>Magnoliopsida</taxon>
        <taxon>Liliopsida</taxon>
        <taxon>Dioscoreales</taxon>
        <taxon>Dioscoreaceae</taxon>
        <taxon>Dioscorea</taxon>
    </lineage>
</organism>
<sequence length="158" mass="17364">MAELRDTYNLAYGIHFLLGIAILLPWNTFITAVDYISFLYPKEHVDKAFAVAYMGSSLVVLLVLTGTSNWSRRPSVRSRITAGLFLFICSLMVAPLLDLTDRYLRRSHARYYVMVSALVLCGFADGLVAGSLVGTTGELPKRYMQAVFVGTACSGPKG</sequence>
<evidence type="ECO:0000313" key="8">
    <source>
        <dbReference type="EMBL" id="KAJ0987886.1"/>
    </source>
</evidence>
<proteinExistence type="inferred from homology"/>
<protein>
    <submittedName>
        <fullName evidence="8">Uncharacterized protein</fullName>
    </submittedName>
</protein>
<evidence type="ECO:0000256" key="2">
    <source>
        <dbReference type="ARBA" id="ARBA00007965"/>
    </source>
</evidence>
<name>A0A9D5HTG9_9LILI</name>
<dbReference type="AlphaFoldDB" id="A0A9D5HTG9"/>